<dbReference type="HOGENOM" id="CLU_1625988_0_0_7"/>
<proteinExistence type="predicted"/>
<sequence length="163" mass="18008">MNGALTMIKAPDPGLYRTTASYPGLEQAIPAGVLVYVGARDTGAPFVVRPGQNRRNRWFWGEPVTLLRSLSWGETLKRLPSEGFYTLPHDLEVAGGGRWLKNAIVQLGYNGEGRGILFVAEDHADETRNVLVFSDRGMLIDDDLLMRLQWASILPVRAGSNAR</sequence>
<reference evidence="1 2" key="1">
    <citation type="journal article" date="2013" name="Sci. Rep.">
        <title>Extraordinary expansion of a Sorangium cellulosum genome from an alkaline milieu.</title>
        <authorList>
            <person name="Han K."/>
            <person name="Li Z.F."/>
            <person name="Peng R."/>
            <person name="Zhu L.P."/>
            <person name="Zhou T."/>
            <person name="Wang L.G."/>
            <person name="Li S.G."/>
            <person name="Zhang X.B."/>
            <person name="Hu W."/>
            <person name="Wu Z.H."/>
            <person name="Qin N."/>
            <person name="Li Y.Z."/>
        </authorList>
    </citation>
    <scope>NUCLEOTIDE SEQUENCE [LARGE SCALE GENOMIC DNA]</scope>
    <source>
        <strain evidence="1 2">So0157-2</strain>
    </source>
</reference>
<dbReference type="Proteomes" id="UP000014803">
    <property type="component" value="Chromosome"/>
</dbReference>
<accession>S4XPT6</accession>
<dbReference type="STRING" id="1254432.SCE1572_08230"/>
<dbReference type="KEGG" id="scu:SCE1572_08230"/>
<gene>
    <name evidence="1" type="ORF">SCE1572_08230</name>
</gene>
<evidence type="ECO:0000313" key="1">
    <source>
        <dbReference type="EMBL" id="AGP34494.1"/>
    </source>
</evidence>
<dbReference type="EMBL" id="CP003969">
    <property type="protein sequence ID" value="AGP34494.1"/>
    <property type="molecule type" value="Genomic_DNA"/>
</dbReference>
<organism evidence="1 2">
    <name type="scientific">Sorangium cellulosum So0157-2</name>
    <dbReference type="NCBI Taxonomy" id="1254432"/>
    <lineage>
        <taxon>Bacteria</taxon>
        <taxon>Pseudomonadati</taxon>
        <taxon>Myxococcota</taxon>
        <taxon>Polyangia</taxon>
        <taxon>Polyangiales</taxon>
        <taxon>Polyangiaceae</taxon>
        <taxon>Sorangium</taxon>
    </lineage>
</organism>
<protein>
    <submittedName>
        <fullName evidence="1">Uncharacterized protein</fullName>
    </submittedName>
</protein>
<dbReference type="PATRIC" id="fig|1254432.3.peg.1834"/>
<name>S4XPT6_SORCE</name>
<dbReference type="AlphaFoldDB" id="S4XPT6"/>
<evidence type="ECO:0000313" key="2">
    <source>
        <dbReference type="Proteomes" id="UP000014803"/>
    </source>
</evidence>